<feature type="compositionally biased region" description="Basic and acidic residues" evidence="2">
    <location>
        <begin position="1094"/>
        <end position="1104"/>
    </location>
</feature>
<evidence type="ECO:0000256" key="1">
    <source>
        <dbReference type="ARBA" id="ARBA00022468"/>
    </source>
</evidence>
<dbReference type="Gene3D" id="1.10.506.10">
    <property type="entry name" value="GTPase Activation - p120gap, domain 1"/>
    <property type="match status" value="1"/>
</dbReference>
<dbReference type="InterPro" id="IPR023152">
    <property type="entry name" value="RasGAP_CS"/>
</dbReference>
<dbReference type="GO" id="GO:0005096">
    <property type="term" value="F:GTPase activator activity"/>
    <property type="evidence" value="ECO:0007669"/>
    <property type="project" value="UniProtKB-KW"/>
</dbReference>
<evidence type="ECO:0000313" key="5">
    <source>
        <dbReference type="Proteomes" id="UP000750334"/>
    </source>
</evidence>
<evidence type="ECO:0000313" key="4">
    <source>
        <dbReference type="EMBL" id="KAG0665802.1"/>
    </source>
</evidence>
<dbReference type="Pfam" id="PF00616">
    <property type="entry name" value="RasGAP"/>
    <property type="match status" value="1"/>
</dbReference>
<dbReference type="Proteomes" id="UP000750334">
    <property type="component" value="Unassembled WGS sequence"/>
</dbReference>
<protein>
    <recommendedName>
        <fullName evidence="3">Ras-GAP domain-containing protein</fullName>
    </recommendedName>
</protein>
<dbReference type="SUPFAM" id="SSF48350">
    <property type="entry name" value="GTPase activation domain, GAP"/>
    <property type="match status" value="1"/>
</dbReference>
<dbReference type="PANTHER" id="PTHR10194:SF60">
    <property type="entry name" value="RAS GTPASE-ACTIVATING PROTEIN RASKOL"/>
    <property type="match status" value="1"/>
</dbReference>
<dbReference type="CDD" id="cd00030">
    <property type="entry name" value="C2"/>
    <property type="match status" value="1"/>
</dbReference>
<feature type="domain" description="Ras-GAP" evidence="3">
    <location>
        <begin position="526"/>
        <end position="741"/>
    </location>
</feature>
<keyword evidence="1" id="KW-0343">GTPase activation</keyword>
<sequence>MSRRHDFFDFGKVTLEDYAKRVEYLGGTFKGEIRWTTNIKLNDWKTHFLEITKTGSLIHSIDKKQITSLQNDIDNKNYNDLIIDKKNIHPVVENMSGCKIRILKNVNSKDKIIRNIIKVSECSQSQNSSAIYLNVVSETKMFDLFCSLTWWSSLKPKGIFNKITLSPKRINSQTNINKIILSSKLNIFGPLIEQTKEIPELEIPRMFIQNNDSNSTQDSINYKWFLVKANLYSNGELHINDITNERSLFAINIKNLIRSEIRLLDFSLFQNDNSLFIGILPQLREQLRLLNNGQGTTFFNLINSEDLEFNRLILNFNDCSNVRDDWLIALKSFAISELLSLNESDRSNELRISNNFKLTLLEAEFQTLNLSNISQNDIYLHAEIWMWGQMWARTPSIKNDLKPFWREEFKFIEDINVENFEIRLVQEITEANKEKVFRYETLGTFTLDQKSITSDLYRKENRALVFAEDHEHFQVATLCFKIDHNIEFILPSVNFIKFQTALTSIPLTEITKLVYDNIDNFTSRGKLDMFSQVTLEFFQTINKEETWFQALMEKELSDIDSAILRNSNNNQSSDHIFSTLFRGNSILTKSTELYFFNVGNEYIKQVIRPILIEIIDCSESCEIDPTRISLPEDERRDVINANHKRLIGWVSKLWRMIYRTSKDLPVEIRNHLKTFRRELEKFCLKDNEEATLNCISGFLFLRYFCPVILNPKLFNITWDHLNDTNRRTLTLVCKILLNLSTLKTFGDKEPYMVDVNLFIEENRDKLKSYIDKVTEKKLDFTQRMFNLENVNKSLLKDVVFNQEELKELPVNPFLLDKGLRNTEFMSILNTLNEPVRELNEQKKHKSKKCTNDESVDIGDLEFEKLTENNAEIFGDEFMQYLEVKDDDTDSLDNDNISDVRTGSHANDDIDSKNDTISLTVSSQNTDGTLIKRLLQEVSLTCFKKDRIIRTMSDSELPSDEMYNNFEYGKRLGQRIYFTDKRKIIMDSYASDGLLLESSNKCISLFNNGTNQKSKMINESALFYFDDKNTRNVEDNGFNSDNDHDDDDYDSSESEENDEQEYNRNEAGANFYMGNVNSASTRTLSKFANLIKGGSFHDSKTEEPKTSPSKLTRWFKKK</sequence>
<dbReference type="SUPFAM" id="SSF49562">
    <property type="entry name" value="C2 domain (Calcium/lipid-binding domain, CaLB)"/>
    <property type="match status" value="1"/>
</dbReference>
<feature type="compositionally biased region" description="Acidic residues" evidence="2">
    <location>
        <begin position="1042"/>
        <end position="1059"/>
    </location>
</feature>
<reference evidence="4 5" key="1">
    <citation type="submission" date="2020-11" db="EMBL/GenBank/DDBJ databases">
        <title>Kefir isolates.</title>
        <authorList>
            <person name="Marcisauskas S."/>
            <person name="Kim Y."/>
            <person name="Blasche S."/>
        </authorList>
    </citation>
    <scope>NUCLEOTIDE SEQUENCE [LARGE SCALE GENOMIC DNA]</scope>
    <source>
        <strain evidence="4 5">OG2</strain>
    </source>
</reference>
<comment type="caution">
    <text evidence="4">The sequence shown here is derived from an EMBL/GenBank/DDBJ whole genome shotgun (WGS) entry which is preliminary data.</text>
</comment>
<feature type="region of interest" description="Disordered" evidence="2">
    <location>
        <begin position="1033"/>
        <end position="1068"/>
    </location>
</feature>
<dbReference type="EMBL" id="PUHR01000109">
    <property type="protein sequence ID" value="KAG0665802.1"/>
    <property type="molecule type" value="Genomic_DNA"/>
</dbReference>
<dbReference type="PROSITE" id="PS00509">
    <property type="entry name" value="RAS_GTPASE_ACTIV_1"/>
    <property type="match status" value="1"/>
</dbReference>
<dbReference type="PANTHER" id="PTHR10194">
    <property type="entry name" value="RAS GTPASE-ACTIVATING PROTEINS"/>
    <property type="match status" value="1"/>
</dbReference>
<dbReference type="CDD" id="cd05137">
    <property type="entry name" value="RasGAP_CLA2_BUD2"/>
    <property type="match status" value="1"/>
</dbReference>
<dbReference type="GO" id="GO:0007165">
    <property type="term" value="P:signal transduction"/>
    <property type="evidence" value="ECO:0007669"/>
    <property type="project" value="UniProtKB-ARBA"/>
</dbReference>
<keyword evidence="5" id="KW-1185">Reference proteome</keyword>
<dbReference type="AlphaFoldDB" id="A0A9P7B880"/>
<dbReference type="PROSITE" id="PS50018">
    <property type="entry name" value="RAS_GTPASE_ACTIV_2"/>
    <property type="match status" value="1"/>
</dbReference>
<evidence type="ECO:0000256" key="2">
    <source>
        <dbReference type="SAM" id="MobiDB-lite"/>
    </source>
</evidence>
<dbReference type="OrthoDB" id="775356at2759"/>
<gene>
    <name evidence="4" type="ORF">C6P45_000342</name>
</gene>
<dbReference type="InterPro" id="IPR039360">
    <property type="entry name" value="Ras_GTPase"/>
</dbReference>
<name>A0A9P7B880_MAUEX</name>
<dbReference type="InterPro" id="IPR001936">
    <property type="entry name" value="RasGAP_dom"/>
</dbReference>
<accession>A0A9P7B880</accession>
<dbReference type="InterPro" id="IPR008936">
    <property type="entry name" value="Rho_GTPase_activation_prot"/>
</dbReference>
<feature type="region of interest" description="Disordered" evidence="2">
    <location>
        <begin position="1093"/>
        <end position="1117"/>
    </location>
</feature>
<dbReference type="SMART" id="SM00323">
    <property type="entry name" value="RasGAP"/>
    <property type="match status" value="1"/>
</dbReference>
<organism evidence="4 5">
    <name type="scientific">Maudiozyma exigua</name>
    <name type="common">Yeast</name>
    <name type="synonym">Kazachstania exigua</name>
    <dbReference type="NCBI Taxonomy" id="34358"/>
    <lineage>
        <taxon>Eukaryota</taxon>
        <taxon>Fungi</taxon>
        <taxon>Dikarya</taxon>
        <taxon>Ascomycota</taxon>
        <taxon>Saccharomycotina</taxon>
        <taxon>Saccharomycetes</taxon>
        <taxon>Saccharomycetales</taxon>
        <taxon>Saccharomycetaceae</taxon>
        <taxon>Maudiozyma</taxon>
    </lineage>
</organism>
<proteinExistence type="predicted"/>
<evidence type="ECO:0000259" key="3">
    <source>
        <dbReference type="PROSITE" id="PS50018"/>
    </source>
</evidence>
<dbReference type="InterPro" id="IPR035892">
    <property type="entry name" value="C2_domain_sf"/>
</dbReference>